<proteinExistence type="predicted"/>
<reference evidence="1 2" key="1">
    <citation type="journal article" date="2007" name="PLoS Genet.">
        <title>Patterns and implications of gene gain and loss in the evolution of Prochlorococcus.</title>
        <authorList>
            <person name="Kettler G.C."/>
            <person name="Martiny A.C."/>
            <person name="Huang K."/>
            <person name="Zucker J."/>
            <person name="Coleman M.L."/>
            <person name="Rodrigue S."/>
            <person name="Chen F."/>
            <person name="Lapidus A."/>
            <person name="Ferriera S."/>
            <person name="Johnson J."/>
            <person name="Steglich C."/>
            <person name="Church G.M."/>
            <person name="Richardson P."/>
            <person name="Chisholm S.W."/>
        </authorList>
    </citation>
    <scope>NUCLEOTIDE SEQUENCE [LARGE SCALE GENOMIC DNA]</scope>
    <source>
        <strain evidence="1 2">NATL2A</strain>
    </source>
</reference>
<gene>
    <name evidence="1" type="ordered locus">PMN2A_0634</name>
</gene>
<evidence type="ECO:0000313" key="2">
    <source>
        <dbReference type="Proteomes" id="UP000002535"/>
    </source>
</evidence>
<protein>
    <submittedName>
        <fullName evidence="1">Uncharacterized protein</fullName>
    </submittedName>
</protein>
<dbReference type="AlphaFoldDB" id="Q46K53"/>
<evidence type="ECO:0000313" key="1">
    <source>
        <dbReference type="EMBL" id="AAZ58125.1"/>
    </source>
</evidence>
<sequence>MISTSEFLKNYFFWALLISCLTNSVNAGLNKFTNLIFVDDWLIERKVDLTINETQCRASIPSHANWFGARVRLGPENELIEPIWISVKANQVLDSKLVKIRELLDDCRSGLLFLPENL</sequence>
<dbReference type="Proteomes" id="UP000002535">
    <property type="component" value="Chromosome"/>
</dbReference>
<dbReference type="EMBL" id="CP000095">
    <property type="protein sequence ID" value="AAZ58125.1"/>
    <property type="molecule type" value="Genomic_DNA"/>
</dbReference>
<name>Q46K53_PROMT</name>
<accession>Q46K53</accession>
<keyword evidence="2" id="KW-1185">Reference proteome</keyword>
<organism evidence="1 2">
    <name type="scientific">Prochlorococcus marinus (strain NATL2A)</name>
    <dbReference type="NCBI Taxonomy" id="59920"/>
    <lineage>
        <taxon>Bacteria</taxon>
        <taxon>Bacillati</taxon>
        <taxon>Cyanobacteriota</taxon>
        <taxon>Cyanophyceae</taxon>
        <taxon>Synechococcales</taxon>
        <taxon>Prochlorococcaceae</taxon>
        <taxon>Prochlorococcus</taxon>
    </lineage>
</organism>
<dbReference type="PhylomeDB" id="Q46K53"/>
<dbReference type="KEGG" id="pmn:PMN2A_0634"/>
<dbReference type="HOGENOM" id="CLU_171076_0_0_3"/>